<keyword evidence="2" id="KW-1133">Transmembrane helix</keyword>
<gene>
    <name evidence="3" type="ORF">NPX13_g5851</name>
</gene>
<feature type="transmembrane region" description="Helical" evidence="2">
    <location>
        <begin position="104"/>
        <end position="127"/>
    </location>
</feature>
<feature type="transmembrane region" description="Helical" evidence="2">
    <location>
        <begin position="208"/>
        <end position="228"/>
    </location>
</feature>
<keyword evidence="4" id="KW-1185">Reference proteome</keyword>
<name>A0A9W8TMC0_9PEZI</name>
<evidence type="ECO:0000313" key="3">
    <source>
        <dbReference type="EMBL" id="KAJ3570088.1"/>
    </source>
</evidence>
<feature type="compositionally biased region" description="Polar residues" evidence="1">
    <location>
        <begin position="46"/>
        <end position="60"/>
    </location>
</feature>
<accession>A0A9W8TMC0</accession>
<dbReference type="Proteomes" id="UP001148614">
    <property type="component" value="Unassembled WGS sequence"/>
</dbReference>
<sequence length="617" mass="70102">MDRVVNDWLVGEAWNCKPTEKNDPGNHTQAVLASPDAYTKGRRPCTRNTLNTASNETSRAINPKHSNTDKAPRLVEEDPIKYQWPGGLPPRQPHGYSDDKAFHMLFRVIINLTLVGALLYATISLAAYPNVATDYDSCLSTASWFESRFFINVVVRNDLSFTQAKLIDLAWDTIVGQGLRVIHAWWLYQVATHVVTYCLETSGLPYDFLLSLLFQSTSVSSLMAALRMTFGQSWRICRLYCAWLSFAIGYILLFPTIWAACTGYASPSITAYNLNDMAYVPIKSEELNLCWVTKDPRIPKVLDSIVMGPSFPSLYKFDPSQVPDGTTPWKLPENSSDFTDLFSYAKTKHSLQNYFHSFNALKNTTNVITSHVNLTANYYSHKRNWTDWRSPFTYIEEHWDGLFFYTNQTTRNVWQAPPLPEVLIGSQFLRRDKMFLQDAVFHRNNTGLHEITINDTIYLLSLYTPRFSILGPPTKSIAHGGSLVLGSAPVIKGSRWGQTGPSRTNTHVSARREITWIIGCWVIRWHTTVSSNLIDNNRRNVGTVRHILDLAEAMNRDLGPNTCVYSDDELHAALQRCPPVGYEIESKDGLKHIGLVTVHRGSHWRKRIDFELDDTYG</sequence>
<keyword evidence="2" id="KW-0472">Membrane</keyword>
<evidence type="ECO:0000313" key="4">
    <source>
        <dbReference type="Proteomes" id="UP001148614"/>
    </source>
</evidence>
<protein>
    <submittedName>
        <fullName evidence="3">Uncharacterized protein</fullName>
    </submittedName>
</protein>
<feature type="transmembrane region" description="Helical" evidence="2">
    <location>
        <begin position="240"/>
        <end position="260"/>
    </location>
</feature>
<feature type="region of interest" description="Disordered" evidence="1">
    <location>
        <begin position="35"/>
        <end position="70"/>
    </location>
</feature>
<reference evidence="3" key="1">
    <citation type="submission" date="2022-07" db="EMBL/GenBank/DDBJ databases">
        <title>Genome Sequence of Xylaria arbuscula.</title>
        <authorList>
            <person name="Buettner E."/>
        </authorList>
    </citation>
    <scope>NUCLEOTIDE SEQUENCE</scope>
    <source>
        <strain evidence="3">VT107</strain>
    </source>
</reference>
<dbReference type="AlphaFoldDB" id="A0A9W8TMC0"/>
<organism evidence="3 4">
    <name type="scientific">Xylaria arbuscula</name>
    <dbReference type="NCBI Taxonomy" id="114810"/>
    <lineage>
        <taxon>Eukaryota</taxon>
        <taxon>Fungi</taxon>
        <taxon>Dikarya</taxon>
        <taxon>Ascomycota</taxon>
        <taxon>Pezizomycotina</taxon>
        <taxon>Sordariomycetes</taxon>
        <taxon>Xylariomycetidae</taxon>
        <taxon>Xylariales</taxon>
        <taxon>Xylariaceae</taxon>
        <taxon>Xylaria</taxon>
    </lineage>
</organism>
<dbReference type="VEuPathDB" id="FungiDB:F4678DRAFT_484223"/>
<dbReference type="EMBL" id="JANPWZ010000970">
    <property type="protein sequence ID" value="KAJ3570088.1"/>
    <property type="molecule type" value="Genomic_DNA"/>
</dbReference>
<evidence type="ECO:0000256" key="2">
    <source>
        <dbReference type="SAM" id="Phobius"/>
    </source>
</evidence>
<evidence type="ECO:0000256" key="1">
    <source>
        <dbReference type="SAM" id="MobiDB-lite"/>
    </source>
</evidence>
<proteinExistence type="predicted"/>
<keyword evidence="2" id="KW-0812">Transmembrane</keyword>
<comment type="caution">
    <text evidence="3">The sequence shown here is derived from an EMBL/GenBank/DDBJ whole genome shotgun (WGS) entry which is preliminary data.</text>
</comment>